<gene>
    <name evidence="3" type="ORF">K1Y72_05395</name>
</gene>
<accession>A0ABS7FNA5</accession>
<feature type="transmembrane region" description="Helical" evidence="1">
    <location>
        <begin position="177"/>
        <end position="196"/>
    </location>
</feature>
<evidence type="ECO:0000313" key="4">
    <source>
        <dbReference type="Proteomes" id="UP000774570"/>
    </source>
</evidence>
<feature type="transmembrane region" description="Helical" evidence="1">
    <location>
        <begin position="203"/>
        <end position="222"/>
    </location>
</feature>
<sequence>MRVRRLVVCGLLLLVLGAAVSCGAAPRERPGSGARVEIAVLAGGGARVDLYAAGRLRSDAEVRELAGRIARETFPGAARIGLRTGDGRGLPYGRAEVARAYRPGAAVALRIDTGPAWRRLAALGFGEAVVRLGLPSVPASVRTSPGARPAGARAWRVRAGAPPPVLDVELRPEPARWFGVMALPVLGAAGAAVAFLARRRAVAVPAALAAVGAAVAAVPLAAGGQGDNLGVAGMLGGRALDVAAVLPLSALAFALPAGTLLAVMAVWRPAVSAGGAGRVRRSPSGPGG</sequence>
<evidence type="ECO:0000256" key="1">
    <source>
        <dbReference type="SAM" id="Phobius"/>
    </source>
</evidence>
<evidence type="ECO:0008006" key="5">
    <source>
        <dbReference type="Google" id="ProtNLM"/>
    </source>
</evidence>
<dbReference type="PROSITE" id="PS51257">
    <property type="entry name" value="PROKAR_LIPOPROTEIN"/>
    <property type="match status" value="1"/>
</dbReference>
<comment type="caution">
    <text evidence="3">The sequence shown here is derived from an EMBL/GenBank/DDBJ whole genome shotgun (WGS) entry which is preliminary data.</text>
</comment>
<keyword evidence="2" id="KW-0732">Signal</keyword>
<proteinExistence type="predicted"/>
<keyword evidence="1" id="KW-0812">Transmembrane</keyword>
<reference evidence="3 4" key="1">
    <citation type="submission" date="2021-07" db="EMBL/GenBank/DDBJ databases">
        <title>Actinomadura sp. PM05-2 isolated from lichen.</title>
        <authorList>
            <person name="Somphong A."/>
            <person name="Phongsopitanun W."/>
            <person name="Tanasupawat S."/>
            <person name="Peongsungnone V."/>
        </authorList>
    </citation>
    <scope>NUCLEOTIDE SEQUENCE [LARGE SCALE GENOMIC DNA]</scope>
    <source>
        <strain evidence="3 4">PM05-2</strain>
    </source>
</reference>
<feature type="chain" id="PRO_5045246836" description="DUF4436 domain-containing protein" evidence="2">
    <location>
        <begin position="25"/>
        <end position="288"/>
    </location>
</feature>
<evidence type="ECO:0000313" key="3">
    <source>
        <dbReference type="EMBL" id="MBW8481796.1"/>
    </source>
</evidence>
<keyword evidence="1" id="KW-1133">Transmembrane helix</keyword>
<name>A0ABS7FNA5_9ACTN</name>
<dbReference type="EMBL" id="JAIBOA010000003">
    <property type="protein sequence ID" value="MBW8481796.1"/>
    <property type="molecule type" value="Genomic_DNA"/>
</dbReference>
<protein>
    <recommendedName>
        <fullName evidence="5">DUF4436 domain-containing protein</fullName>
    </recommendedName>
</protein>
<feature type="signal peptide" evidence="2">
    <location>
        <begin position="1"/>
        <end position="24"/>
    </location>
</feature>
<dbReference type="Proteomes" id="UP000774570">
    <property type="component" value="Unassembled WGS sequence"/>
</dbReference>
<evidence type="ECO:0000256" key="2">
    <source>
        <dbReference type="SAM" id="SignalP"/>
    </source>
</evidence>
<feature type="transmembrane region" description="Helical" evidence="1">
    <location>
        <begin position="242"/>
        <end position="267"/>
    </location>
</feature>
<dbReference type="RefSeq" id="WP_220163805.1">
    <property type="nucleotide sequence ID" value="NZ_JAIBOA010000003.1"/>
</dbReference>
<organism evidence="3 4">
    <name type="scientific">Actinomadura parmotrematis</name>
    <dbReference type="NCBI Taxonomy" id="2864039"/>
    <lineage>
        <taxon>Bacteria</taxon>
        <taxon>Bacillati</taxon>
        <taxon>Actinomycetota</taxon>
        <taxon>Actinomycetes</taxon>
        <taxon>Streptosporangiales</taxon>
        <taxon>Thermomonosporaceae</taxon>
        <taxon>Actinomadura</taxon>
    </lineage>
</organism>
<keyword evidence="1" id="KW-0472">Membrane</keyword>
<keyword evidence="4" id="KW-1185">Reference proteome</keyword>